<dbReference type="InterPro" id="IPR013196">
    <property type="entry name" value="HTH_11"/>
</dbReference>
<dbReference type="PATRIC" id="fig|1125712.3.peg.1775"/>
<dbReference type="InterPro" id="IPR050661">
    <property type="entry name" value="BglG_antiterminators"/>
</dbReference>
<dbReference type="Pfam" id="PF08279">
    <property type="entry name" value="HTH_11"/>
    <property type="match status" value="2"/>
</dbReference>
<dbReference type="InterPro" id="IPR016152">
    <property type="entry name" value="PTrfase/Anion_transptr"/>
</dbReference>
<protein>
    <submittedName>
        <fullName evidence="7">Phosphoenolpyruvate-dependent sugar PTS family porter, EIIA 2 component</fullName>
    </submittedName>
</protein>
<dbReference type="CDD" id="cd00211">
    <property type="entry name" value="PTS_IIA_fru"/>
    <property type="match status" value="1"/>
</dbReference>
<evidence type="ECO:0000313" key="7">
    <source>
        <dbReference type="EMBL" id="ERL06924.1"/>
    </source>
</evidence>
<dbReference type="RefSeq" id="WP_021726663.1">
    <property type="nucleotide sequence ID" value="NZ_AWEZ01000061.1"/>
</dbReference>
<dbReference type="PANTHER" id="PTHR30185:SF18">
    <property type="entry name" value="TRANSCRIPTIONAL REGULATOR MTLR"/>
    <property type="match status" value="1"/>
</dbReference>
<gene>
    <name evidence="7" type="ORF">HMPREF1316_0932</name>
</gene>
<dbReference type="InterPro" id="IPR036095">
    <property type="entry name" value="PTS_EIIB-like_sf"/>
</dbReference>
<evidence type="ECO:0000256" key="4">
    <source>
        <dbReference type="ARBA" id="ARBA00023163"/>
    </source>
</evidence>
<keyword evidence="8" id="KW-1185">Reference proteome</keyword>
<dbReference type="eggNOG" id="COG3711">
    <property type="taxonomic scope" value="Bacteria"/>
</dbReference>
<dbReference type="PROSITE" id="PS51094">
    <property type="entry name" value="PTS_EIIA_TYPE_2"/>
    <property type="match status" value="1"/>
</dbReference>
<keyword evidence="1" id="KW-0808">Transferase</keyword>
<dbReference type="Gene3D" id="1.10.10.10">
    <property type="entry name" value="Winged helix-like DNA-binding domain superfamily/Winged helix DNA-binding domain"/>
    <property type="match status" value="2"/>
</dbReference>
<keyword evidence="4" id="KW-0804">Transcription</keyword>
<dbReference type="SUPFAM" id="SSF46785">
    <property type="entry name" value="Winged helix' DNA-binding domain"/>
    <property type="match status" value="2"/>
</dbReference>
<evidence type="ECO:0000256" key="1">
    <source>
        <dbReference type="ARBA" id="ARBA00022679"/>
    </source>
</evidence>
<proteinExistence type="predicted"/>
<dbReference type="InterPro" id="IPR011608">
    <property type="entry name" value="PRD"/>
</dbReference>
<dbReference type="InterPro" id="IPR002178">
    <property type="entry name" value="PTS_EIIA_type-2_dom"/>
</dbReference>
<dbReference type="InterPro" id="IPR036390">
    <property type="entry name" value="WH_DNA-bd_sf"/>
</dbReference>
<dbReference type="Gene3D" id="3.40.50.2300">
    <property type="match status" value="1"/>
</dbReference>
<evidence type="ECO:0000313" key="8">
    <source>
        <dbReference type="Proteomes" id="UP000016638"/>
    </source>
</evidence>
<feature type="domain" description="PTS EIIA type-2" evidence="5">
    <location>
        <begin position="550"/>
        <end position="695"/>
    </location>
</feature>
<evidence type="ECO:0000259" key="5">
    <source>
        <dbReference type="PROSITE" id="PS51094"/>
    </source>
</evidence>
<evidence type="ECO:0000256" key="2">
    <source>
        <dbReference type="ARBA" id="ARBA00022737"/>
    </source>
</evidence>
<dbReference type="OrthoDB" id="1634238at2"/>
<dbReference type="SUPFAM" id="SSF55804">
    <property type="entry name" value="Phoshotransferase/anion transport protein"/>
    <property type="match status" value="1"/>
</dbReference>
<keyword evidence="7" id="KW-0670">Pyruvate</keyword>
<dbReference type="Pfam" id="PF00874">
    <property type="entry name" value="PRD"/>
    <property type="match status" value="1"/>
</dbReference>
<dbReference type="GO" id="GO:0008982">
    <property type="term" value="F:protein-N(PI)-phosphohistidine-sugar phosphotransferase activity"/>
    <property type="evidence" value="ECO:0007669"/>
    <property type="project" value="InterPro"/>
</dbReference>
<dbReference type="GO" id="GO:0006355">
    <property type="term" value="P:regulation of DNA-templated transcription"/>
    <property type="evidence" value="ECO:0007669"/>
    <property type="project" value="InterPro"/>
</dbReference>
<reference evidence="7 8" key="1">
    <citation type="submission" date="2013-08" db="EMBL/GenBank/DDBJ databases">
        <authorList>
            <person name="Durkin A.S."/>
            <person name="Haft D.R."/>
            <person name="McCorrison J."/>
            <person name="Torralba M."/>
            <person name="Gillis M."/>
            <person name="Haft D.H."/>
            <person name="Methe B."/>
            <person name="Sutton G."/>
            <person name="Nelson K.E."/>
        </authorList>
    </citation>
    <scope>NUCLEOTIDE SEQUENCE [LARGE SCALE GENOMIC DNA]</scope>
    <source>
        <strain evidence="7 8">F0195</strain>
    </source>
</reference>
<dbReference type="GO" id="GO:0009401">
    <property type="term" value="P:phosphoenolpyruvate-dependent sugar phosphotransferase system"/>
    <property type="evidence" value="ECO:0007669"/>
    <property type="project" value="InterPro"/>
</dbReference>
<dbReference type="InterPro" id="IPR036388">
    <property type="entry name" value="WH-like_DNA-bd_sf"/>
</dbReference>
<evidence type="ECO:0000259" key="6">
    <source>
        <dbReference type="PROSITE" id="PS51372"/>
    </source>
</evidence>
<comment type="caution">
    <text evidence="7">The sequence shown here is derived from an EMBL/GenBank/DDBJ whole genome shotgun (WGS) entry which is preliminary data.</text>
</comment>
<dbReference type="SUPFAM" id="SSF63520">
    <property type="entry name" value="PTS-regulatory domain, PRD"/>
    <property type="match status" value="1"/>
</dbReference>
<dbReference type="AlphaFoldDB" id="U2T1I5"/>
<dbReference type="CDD" id="cd05568">
    <property type="entry name" value="PTS_IIB_bgl_like"/>
    <property type="match status" value="1"/>
</dbReference>
<dbReference type="Proteomes" id="UP000016638">
    <property type="component" value="Unassembled WGS sequence"/>
</dbReference>
<keyword evidence="2" id="KW-0677">Repeat</keyword>
<dbReference type="Gene3D" id="1.10.1790.10">
    <property type="entry name" value="PRD domain"/>
    <property type="match status" value="1"/>
</dbReference>
<dbReference type="SUPFAM" id="SSF52794">
    <property type="entry name" value="PTS system IIB component-like"/>
    <property type="match status" value="1"/>
</dbReference>
<dbReference type="PANTHER" id="PTHR30185">
    <property type="entry name" value="CRYPTIC BETA-GLUCOSIDE BGL OPERON ANTITERMINATOR"/>
    <property type="match status" value="1"/>
</dbReference>
<feature type="domain" description="PRD" evidence="6">
    <location>
        <begin position="291"/>
        <end position="397"/>
    </location>
</feature>
<keyword evidence="3" id="KW-0805">Transcription regulation</keyword>
<dbReference type="PROSITE" id="PS51372">
    <property type="entry name" value="PRD_2"/>
    <property type="match status" value="1"/>
</dbReference>
<organism evidence="7 8">
    <name type="scientific">Olsenella profusa F0195</name>
    <dbReference type="NCBI Taxonomy" id="1125712"/>
    <lineage>
        <taxon>Bacteria</taxon>
        <taxon>Bacillati</taxon>
        <taxon>Actinomycetota</taxon>
        <taxon>Coriobacteriia</taxon>
        <taxon>Coriobacteriales</taxon>
        <taxon>Atopobiaceae</taxon>
        <taxon>Olsenella</taxon>
    </lineage>
</organism>
<dbReference type="Gene3D" id="3.40.930.10">
    <property type="entry name" value="Mannitol-specific EII, Chain A"/>
    <property type="match status" value="1"/>
</dbReference>
<accession>U2T1I5</accession>
<name>U2T1I5_9ACTN</name>
<dbReference type="eggNOG" id="COG1762">
    <property type="taxonomic scope" value="Bacteria"/>
</dbReference>
<sequence>MNERTFLIVQRLSRPGDEWSLASLAKQFGVSERTIRNDIKSLNHFLGKEGLGQLEFLRGGVIRRPEDFSQAMGRLPVRDTFAYKMSSEERKELGTAILVGSMDYVTLAEIAERFSVSRATVLNDLDGIKALVVKAGLRVVSKSSHGLMVEGPEELRRAFLTGFICRHAPVVDQWMHFPENEHVKEDAIVIRKILNEQCHAHGINMPDQSFGITASHLCIAVDRVRKGAALEGRQGCAGETAKTCATGHGFERSVIELVAQYCNVSLGRGEVEALAALKRTLRYHNELHINIDAMQIQKVSRAFIRRMSHEIGIDLNHDYDLFEYLSNHLESMFSTEPSRFPQSPDLEEVINDYPEVIDAVRHNLGPLEEYAGRTITDVEILYVALHICAALERRKNRGVRPRVVVVCDGGIGTSQLLAEDLRGHFDIRIVKVMPAHDVPYIETYQADLVISTVPLDNCPVEHIVIRLPLTDRECQVIHAKLSSIESTVRLLDTDSEHFSAQELLDRLEPIVRWRVPDDDCLMQEVRLEVRRFFREAQQLEDQIIAPYLHQLLPASHIRKGVACENWRSAIRASAQPLLEMGYIEPRYVDAMIRGAEEHGPYMALAPGFAIPHSSPEDGATKMGMSLVQLETPVAFGSEGNDPIEFVCTLSAVDAKMHLRAFADLLDMLFRPEVDFVAQLRRAQTPEEMAAVIERCEYQVIQ</sequence>
<dbReference type="STRING" id="1125712.HMPREF1316_0932"/>
<dbReference type="InterPro" id="IPR036634">
    <property type="entry name" value="PRD_sf"/>
</dbReference>
<evidence type="ECO:0000256" key="3">
    <source>
        <dbReference type="ARBA" id="ARBA00023015"/>
    </source>
</evidence>
<dbReference type="EMBL" id="AWEZ01000061">
    <property type="protein sequence ID" value="ERL06924.1"/>
    <property type="molecule type" value="Genomic_DNA"/>
</dbReference>
<dbReference type="Pfam" id="PF00359">
    <property type="entry name" value="PTS_EIIA_2"/>
    <property type="match status" value="1"/>
</dbReference>